<organism evidence="2 3">
    <name type="scientific">Trichostrongylus colubriformis</name>
    <name type="common">Black scour worm</name>
    <dbReference type="NCBI Taxonomy" id="6319"/>
    <lineage>
        <taxon>Eukaryota</taxon>
        <taxon>Metazoa</taxon>
        <taxon>Ecdysozoa</taxon>
        <taxon>Nematoda</taxon>
        <taxon>Chromadorea</taxon>
        <taxon>Rhabditida</taxon>
        <taxon>Rhabditina</taxon>
        <taxon>Rhabditomorpha</taxon>
        <taxon>Strongyloidea</taxon>
        <taxon>Trichostrongylidae</taxon>
        <taxon>Trichostrongylus</taxon>
    </lineage>
</organism>
<evidence type="ECO:0000313" key="2">
    <source>
        <dbReference type="EMBL" id="KAK5975841.1"/>
    </source>
</evidence>
<reference evidence="2 3" key="1">
    <citation type="submission" date="2019-10" db="EMBL/GenBank/DDBJ databases">
        <title>Assembly and Annotation for the nematode Trichostrongylus colubriformis.</title>
        <authorList>
            <person name="Martin J."/>
        </authorList>
    </citation>
    <scope>NUCLEOTIDE SEQUENCE [LARGE SCALE GENOMIC DNA]</scope>
    <source>
        <strain evidence="2">G859</strain>
        <tissue evidence="2">Whole worm</tissue>
    </source>
</reference>
<keyword evidence="1" id="KW-0472">Membrane</keyword>
<evidence type="ECO:0000313" key="3">
    <source>
        <dbReference type="Proteomes" id="UP001331761"/>
    </source>
</evidence>
<evidence type="ECO:0000256" key="1">
    <source>
        <dbReference type="SAM" id="Phobius"/>
    </source>
</evidence>
<feature type="transmembrane region" description="Helical" evidence="1">
    <location>
        <begin position="12"/>
        <end position="34"/>
    </location>
</feature>
<feature type="non-terminal residue" evidence="2">
    <location>
        <position position="41"/>
    </location>
</feature>
<comment type="caution">
    <text evidence="2">The sequence shown here is derived from an EMBL/GenBank/DDBJ whole genome shotgun (WGS) entry which is preliminary data.</text>
</comment>
<gene>
    <name evidence="2" type="ORF">GCK32_021827</name>
</gene>
<proteinExistence type="predicted"/>
<dbReference type="EMBL" id="WIXE01012559">
    <property type="protein sequence ID" value="KAK5975841.1"/>
    <property type="molecule type" value="Genomic_DNA"/>
</dbReference>
<dbReference type="AlphaFoldDB" id="A0AAN8IJI0"/>
<keyword evidence="1" id="KW-0812">Transmembrane</keyword>
<name>A0AAN8IJI0_TRICO</name>
<sequence length="41" mass="4547">MIAYGVATDIVVAFSLYVIRFGLPVAFFFTVAMLHPPLLNM</sequence>
<dbReference type="Proteomes" id="UP001331761">
    <property type="component" value="Unassembled WGS sequence"/>
</dbReference>
<accession>A0AAN8IJI0</accession>
<protein>
    <submittedName>
        <fullName evidence="2">Uncharacterized protein</fullName>
    </submittedName>
</protein>
<keyword evidence="3" id="KW-1185">Reference proteome</keyword>
<keyword evidence="1" id="KW-1133">Transmembrane helix</keyword>